<dbReference type="PANTHER" id="PTHR47165:SF4">
    <property type="entry name" value="OS03G0429900 PROTEIN"/>
    <property type="match status" value="1"/>
</dbReference>
<feature type="domain" description="Replication factor A C-terminal" evidence="8">
    <location>
        <begin position="290"/>
        <end position="380"/>
    </location>
</feature>
<dbReference type="AlphaFoldDB" id="A0A8T0VH85"/>
<evidence type="ECO:0000256" key="2">
    <source>
        <dbReference type="ARBA" id="ARBA00022723"/>
    </source>
</evidence>
<dbReference type="EMBL" id="CM029040">
    <property type="protein sequence ID" value="KAG2632684.1"/>
    <property type="molecule type" value="Genomic_DNA"/>
</dbReference>
<dbReference type="Pfam" id="PF08646">
    <property type="entry name" value="Rep_fac-A_C"/>
    <property type="match status" value="1"/>
</dbReference>
<protein>
    <submittedName>
        <fullName evidence="9">Uncharacterized protein</fullName>
    </submittedName>
</protein>
<evidence type="ECO:0000256" key="1">
    <source>
        <dbReference type="ARBA" id="ARBA00005690"/>
    </source>
</evidence>
<evidence type="ECO:0000313" key="9">
    <source>
        <dbReference type="EMBL" id="KAG2632684.1"/>
    </source>
</evidence>
<dbReference type="PANTHER" id="PTHR47165">
    <property type="entry name" value="OS03G0429900 PROTEIN"/>
    <property type="match status" value="1"/>
</dbReference>
<dbReference type="Proteomes" id="UP000823388">
    <property type="component" value="Chromosome 2N"/>
</dbReference>
<evidence type="ECO:0000259" key="8">
    <source>
        <dbReference type="Pfam" id="PF08646"/>
    </source>
</evidence>
<dbReference type="Pfam" id="PF02721">
    <property type="entry name" value="DUF223"/>
    <property type="match status" value="1"/>
</dbReference>
<dbReference type="GO" id="GO:0003677">
    <property type="term" value="F:DNA binding"/>
    <property type="evidence" value="ECO:0007669"/>
    <property type="project" value="UniProtKB-KW"/>
</dbReference>
<name>A0A8T0VH85_PANVG</name>
<dbReference type="InterPro" id="IPR047192">
    <property type="entry name" value="Euk_RPA1_DBD_C"/>
</dbReference>
<dbReference type="Gene3D" id="2.40.50.140">
    <property type="entry name" value="Nucleic acid-binding proteins"/>
    <property type="match status" value="3"/>
</dbReference>
<dbReference type="CDD" id="cd04476">
    <property type="entry name" value="RPA1_DBD_C"/>
    <property type="match status" value="1"/>
</dbReference>
<comment type="caution">
    <text evidence="9">The sequence shown here is derived from an EMBL/GenBank/DDBJ whole genome shotgun (WGS) entry which is preliminary data.</text>
</comment>
<dbReference type="SUPFAM" id="SSF50249">
    <property type="entry name" value="Nucleic acid-binding proteins"/>
    <property type="match status" value="3"/>
</dbReference>
<dbReference type="CDD" id="cd04481">
    <property type="entry name" value="RPA1_DBD_B_like"/>
    <property type="match status" value="1"/>
</dbReference>
<dbReference type="InterPro" id="IPR012340">
    <property type="entry name" value="NA-bd_OB-fold"/>
</dbReference>
<evidence type="ECO:0000256" key="6">
    <source>
        <dbReference type="SAM" id="MobiDB-lite"/>
    </source>
</evidence>
<dbReference type="InterPro" id="IPR013955">
    <property type="entry name" value="Rep_factor-A_C"/>
</dbReference>
<feature type="domain" description="Replication protein A 70 kDa DNA-binding subunit B/D first OB fold" evidence="7">
    <location>
        <begin position="4"/>
        <end position="106"/>
    </location>
</feature>
<evidence type="ECO:0000256" key="4">
    <source>
        <dbReference type="ARBA" id="ARBA00022833"/>
    </source>
</evidence>
<reference evidence="9" key="1">
    <citation type="submission" date="2020-05" db="EMBL/GenBank/DDBJ databases">
        <title>WGS assembly of Panicum virgatum.</title>
        <authorList>
            <person name="Lovell J.T."/>
            <person name="Jenkins J."/>
            <person name="Shu S."/>
            <person name="Juenger T.E."/>
            <person name="Schmutz J."/>
        </authorList>
    </citation>
    <scope>NUCLEOTIDE SEQUENCE</scope>
    <source>
        <strain evidence="9">AP13</strain>
    </source>
</reference>
<evidence type="ECO:0000259" key="7">
    <source>
        <dbReference type="Pfam" id="PF02721"/>
    </source>
</evidence>
<evidence type="ECO:0000256" key="3">
    <source>
        <dbReference type="ARBA" id="ARBA00022771"/>
    </source>
</evidence>
<dbReference type="GO" id="GO:0008270">
    <property type="term" value="F:zinc ion binding"/>
    <property type="evidence" value="ECO:0007669"/>
    <property type="project" value="UniProtKB-KW"/>
</dbReference>
<keyword evidence="10" id="KW-1185">Reference proteome</keyword>
<sequence>MGTNFISDLRPGLCSNTICVRVSRLWEYRGKNHEDQIKHLDRVLIDEKGDSIYAEVPDDILSKFQPILNEGQIISIRRITVDRAKAIYRAVDNPLMIRLNQYTEIAEPKDPALDFPKYTFSLTPISELNQYIGNQGAFLVVIGKITAVSNAATLETSTGTIKLRRIIHLVDHNENMIELSLFGPRAQEFDGDTVYKVGRKSHVIAIFVGTSMKQYKGSPPFLSGTAACRWYVNENDVTEIRDIYKRLPIQAEPVKKLHLKNHEEIQRQIETKSLLELREINPFDHAGLKFECTAIIIQVAQNQYWCYPACTACGSRSIFDGGKYHCSKDGCTGTSIEHRYKVCLIASDTTWQLQFMLFQDRAMQLIGKSAEKLLTTYRKSDTPPEISALVGQKFTFIVRVLPEKKLIAHDPMFEVLNIKKIFGKQFQIPNVKIERKPASSTTSTSEEHNLPPLVPICPKAGENKSTSSSSHQIYNIDDSQIELTGYYPTKLIYHSLISPNVLTNSSNDRVAGSPSPQGRVVS</sequence>
<dbReference type="InterPro" id="IPR003871">
    <property type="entry name" value="RFA1B/D_OB_1st"/>
</dbReference>
<proteinExistence type="inferred from homology"/>
<evidence type="ECO:0000256" key="5">
    <source>
        <dbReference type="ARBA" id="ARBA00023125"/>
    </source>
</evidence>
<comment type="similarity">
    <text evidence="1">Belongs to the replication factor A protein 1 family.</text>
</comment>
<gene>
    <name evidence="9" type="ORF">PVAP13_2NG104154</name>
</gene>
<dbReference type="CDD" id="cd04480">
    <property type="entry name" value="RPA1_DBD_A_like"/>
    <property type="match status" value="1"/>
</dbReference>
<accession>A0A8T0VH85</accession>
<keyword evidence="4" id="KW-0862">Zinc</keyword>
<dbReference type="OrthoDB" id="687381at2759"/>
<feature type="region of interest" description="Disordered" evidence="6">
    <location>
        <begin position="437"/>
        <end position="471"/>
    </location>
</feature>
<keyword evidence="3" id="KW-0863">Zinc-finger</keyword>
<keyword evidence="5" id="KW-0238">DNA-binding</keyword>
<evidence type="ECO:0000313" key="10">
    <source>
        <dbReference type="Proteomes" id="UP000823388"/>
    </source>
</evidence>
<keyword evidence="2" id="KW-0479">Metal-binding</keyword>
<organism evidence="9 10">
    <name type="scientific">Panicum virgatum</name>
    <name type="common">Blackwell switchgrass</name>
    <dbReference type="NCBI Taxonomy" id="38727"/>
    <lineage>
        <taxon>Eukaryota</taxon>
        <taxon>Viridiplantae</taxon>
        <taxon>Streptophyta</taxon>
        <taxon>Embryophyta</taxon>
        <taxon>Tracheophyta</taxon>
        <taxon>Spermatophyta</taxon>
        <taxon>Magnoliopsida</taxon>
        <taxon>Liliopsida</taxon>
        <taxon>Poales</taxon>
        <taxon>Poaceae</taxon>
        <taxon>PACMAD clade</taxon>
        <taxon>Panicoideae</taxon>
        <taxon>Panicodae</taxon>
        <taxon>Paniceae</taxon>
        <taxon>Panicinae</taxon>
        <taxon>Panicum</taxon>
        <taxon>Panicum sect. Hiantes</taxon>
    </lineage>
</organism>